<proteinExistence type="predicted"/>
<comment type="caution">
    <text evidence="2">The sequence shown here is derived from an EMBL/GenBank/DDBJ whole genome shotgun (WGS) entry which is preliminary data.</text>
</comment>
<feature type="compositionally biased region" description="Basic and acidic residues" evidence="1">
    <location>
        <begin position="1"/>
        <end position="13"/>
    </location>
</feature>
<reference evidence="2 3" key="2">
    <citation type="submission" date="2019-09" db="EMBL/GenBank/DDBJ databases">
        <authorList>
            <person name="Jin C."/>
        </authorList>
    </citation>
    <scope>NUCLEOTIDE SEQUENCE [LARGE SCALE GENOMIC DNA]</scope>
    <source>
        <strain evidence="2 3">BN140078</strain>
    </source>
</reference>
<accession>A0A5B2VL80</accession>
<evidence type="ECO:0000313" key="2">
    <source>
        <dbReference type="EMBL" id="KAA2239584.1"/>
    </source>
</evidence>
<feature type="region of interest" description="Disordered" evidence="1">
    <location>
        <begin position="1"/>
        <end position="21"/>
    </location>
</feature>
<evidence type="ECO:0000256" key="1">
    <source>
        <dbReference type="SAM" id="MobiDB-lite"/>
    </source>
</evidence>
<dbReference type="Proteomes" id="UP000324611">
    <property type="component" value="Unassembled WGS sequence"/>
</dbReference>
<name>A0A5B2VL80_9BACT</name>
<protein>
    <submittedName>
        <fullName evidence="2">Uncharacterized protein</fullName>
    </submittedName>
</protein>
<dbReference type="EMBL" id="VUOC01000004">
    <property type="protein sequence ID" value="KAA2239584.1"/>
    <property type="molecule type" value="Genomic_DNA"/>
</dbReference>
<reference evidence="2 3" key="1">
    <citation type="submission" date="2019-09" db="EMBL/GenBank/DDBJ databases">
        <title>Chitinophaga ginsengihumi sp. nov., isolated from soil of ginseng rhizosphere.</title>
        <authorList>
            <person name="Lee J."/>
        </authorList>
    </citation>
    <scope>NUCLEOTIDE SEQUENCE [LARGE SCALE GENOMIC DNA]</scope>
    <source>
        <strain evidence="2 3">BN140078</strain>
    </source>
</reference>
<gene>
    <name evidence="2" type="ORF">F0L74_25665</name>
</gene>
<sequence>MENEQQKQTKENSHVSPDQDQERLELLRRSFEVKGRQLRVDLTTGGMAELDELRATLGKEFENPEDKHKAYYMGIQKVLKEYLPKGKEFKEGRDLIYDEKNIFLNRGKKKSDNNGVRGSDGRMTYQPVMNEIVDLVVRWVAESQNPVTLYNMLYDLNEKHGYGHEVYDTTVESFANAIRRLKEE</sequence>
<dbReference type="RefSeq" id="WP_149840763.1">
    <property type="nucleotide sequence ID" value="NZ_VUOC01000004.1"/>
</dbReference>
<dbReference type="AlphaFoldDB" id="A0A5B2VL80"/>
<organism evidence="2 3">
    <name type="scientific">Chitinophaga agrisoli</name>
    <dbReference type="NCBI Taxonomy" id="2607653"/>
    <lineage>
        <taxon>Bacteria</taxon>
        <taxon>Pseudomonadati</taxon>
        <taxon>Bacteroidota</taxon>
        <taxon>Chitinophagia</taxon>
        <taxon>Chitinophagales</taxon>
        <taxon>Chitinophagaceae</taxon>
        <taxon>Chitinophaga</taxon>
    </lineage>
</organism>
<evidence type="ECO:0000313" key="3">
    <source>
        <dbReference type="Proteomes" id="UP000324611"/>
    </source>
</evidence>
<keyword evidence="3" id="KW-1185">Reference proteome</keyword>